<dbReference type="CDD" id="cd18787">
    <property type="entry name" value="SF2_C_DEAD"/>
    <property type="match status" value="1"/>
</dbReference>
<name>A0AAV2TAI8_CALDB</name>
<keyword evidence="4" id="KW-0347">Helicase</keyword>
<evidence type="ECO:0000259" key="8">
    <source>
        <dbReference type="PROSITE" id="PS51192"/>
    </source>
</evidence>
<keyword evidence="3" id="KW-0378">Hydrolase</keyword>
<dbReference type="InterPro" id="IPR049813">
    <property type="entry name" value="Elp-1-like_TD"/>
</dbReference>
<feature type="compositionally biased region" description="Low complexity" evidence="7">
    <location>
        <begin position="100"/>
        <end position="112"/>
    </location>
</feature>
<evidence type="ECO:0000256" key="2">
    <source>
        <dbReference type="ARBA" id="ARBA00022741"/>
    </source>
</evidence>
<feature type="short sequence motif" description="Q motif" evidence="6">
    <location>
        <begin position="574"/>
        <end position="602"/>
    </location>
</feature>
<dbReference type="Gene3D" id="3.40.50.300">
    <property type="entry name" value="P-loop containing nucleotide triphosphate hydrolases"/>
    <property type="match status" value="5"/>
</dbReference>
<feature type="short sequence motif" description="Q motif" evidence="6">
    <location>
        <begin position="351"/>
        <end position="379"/>
    </location>
</feature>
<reference evidence="11" key="1">
    <citation type="submission" date="2024-06" db="EMBL/GenBank/DDBJ databases">
        <authorList>
            <person name="Liu X."/>
            <person name="Lenzi L."/>
            <person name="Haldenby T S."/>
            <person name="Uol C."/>
        </authorList>
    </citation>
    <scope>NUCLEOTIDE SEQUENCE</scope>
</reference>
<evidence type="ECO:0000313" key="12">
    <source>
        <dbReference type="Proteomes" id="UP001497525"/>
    </source>
</evidence>
<feature type="domain" description="Helicase C-terminal" evidence="9">
    <location>
        <begin position="1000"/>
        <end position="1161"/>
    </location>
</feature>
<sequence>MSFENANLLDRVADLEKRSAEQANEVACLRSSLADCLRRISLLEANRVDISSTGAVANRSEAVTARRVQSKSRSNLGAPSSRDGSLAVPSAQRGIRKNSRLSSSSTSLDRQSLSGSVSNVDVSYDVAKTFEQMDLKPGLLRALKRNGFERLSPLQRLAVRPCVEGRDVVVLAGSGTGKTTTFVVSLLQLIDSSVSTCQAVILTPNRELAEHTKLTVERLGIYLGVHCCLCTGGTDLLSEKENVPSDPHVFVGTFHGIMGVLKSAVIKTTKLKMLIFNQLWRKVSPDFAVQVDKIRQLLPEELQILLFSNLMRKRGRKSIKCILQNSLEIVVNNEKAISKLVCRPKIATRFGTFEEMGLKPDLLHGLSDCGYERPFTVQQCTIKPCVEGRDVITLSDFGTGKTTAFVISLLQRIDLSLPSCQALISARNPEEAEYIETVIKNIGCHLGVRCCTCVGWTGIRTSHDNLLADPHVVVGTLGPLISMVERAVIPAESIKMLILCDLINGVAEQVFSIYRYLPDDVQVLLFCSSIPKQEIKMGETIMRGPLFFSLGNEGSTLDFADGPEITANYDEVVGSFEQMNLKPELIFGIYNAGYEHPSAIQQLAIKPCIEGRDVIALSEFGTGRTTTCAISVLQRIDLCSFTCQALILAPTRELAEYTCKVIKYVGKLSGVRCCSCVGGTNVTSNVRILQTGAQVVVGSLGRVIDMMKKGFLVTADIKVFAFIGAVDLLPEQMDVIRHYLPSVIQVLLFCDPVSKCAVTKVRTIMNDPVIVAPEKEPITLNVVNKRSVNTTDENFEMMNLKPNLLLGIRRCAYERPRVIQQSTIKPCLEGRDVIALSEFSTGKAGAFIISLLQRIDLSSPTCQAVILTSTVESAMKVEMVIKHMGFLLGVRCFACINHDAVSIYKRDVNVCPHVIVGTANSVSVLLKTGVIRTVNVMLFILYEILGSQIDTVHVIRQRLPDTVQTILFSITIEKRVLDFAKREMKDPLKIISREKLSYRPPKQFYIQVDKEEHKFVMLARLRDVLISNQVVIFVNTVEKARRVRKKLVKNKFQVFLQSSHRDPIERNFVVNQHRTGDLKMIISTDLLFLNILTEVSLVVNYDLPNNPEDYVHRMERFGQLKTVVTLITESDTETLKKLESFYSLNIVELRTEFIGHCNNGI</sequence>
<evidence type="ECO:0000256" key="7">
    <source>
        <dbReference type="SAM" id="MobiDB-lite"/>
    </source>
</evidence>
<dbReference type="GO" id="GO:0003724">
    <property type="term" value="F:RNA helicase activity"/>
    <property type="evidence" value="ECO:0007669"/>
    <property type="project" value="UniProtKB-EC"/>
</dbReference>
<dbReference type="InterPro" id="IPR027417">
    <property type="entry name" value="P-loop_NTPase"/>
</dbReference>
<feature type="domain" description="Helicase ATP-binding" evidence="8">
    <location>
        <begin position="824"/>
        <end position="990"/>
    </location>
</feature>
<dbReference type="GO" id="GO:0005829">
    <property type="term" value="C:cytosol"/>
    <property type="evidence" value="ECO:0007669"/>
    <property type="project" value="TreeGrafter"/>
</dbReference>
<organism evidence="11 12">
    <name type="scientific">Calicophoron daubneyi</name>
    <name type="common">Rumen fluke</name>
    <name type="synonym">Paramphistomum daubneyi</name>
    <dbReference type="NCBI Taxonomy" id="300641"/>
    <lineage>
        <taxon>Eukaryota</taxon>
        <taxon>Metazoa</taxon>
        <taxon>Spiralia</taxon>
        <taxon>Lophotrochozoa</taxon>
        <taxon>Platyhelminthes</taxon>
        <taxon>Trematoda</taxon>
        <taxon>Digenea</taxon>
        <taxon>Plagiorchiida</taxon>
        <taxon>Pronocephalata</taxon>
        <taxon>Paramphistomoidea</taxon>
        <taxon>Paramphistomidae</taxon>
        <taxon>Calicophoron</taxon>
    </lineage>
</organism>
<evidence type="ECO:0000256" key="3">
    <source>
        <dbReference type="ARBA" id="ARBA00022801"/>
    </source>
</evidence>
<dbReference type="Pfam" id="PF00271">
    <property type="entry name" value="Helicase_C"/>
    <property type="match status" value="1"/>
</dbReference>
<feature type="domain" description="Helicase ATP-binding" evidence="8">
    <location>
        <begin position="605"/>
        <end position="771"/>
    </location>
</feature>
<dbReference type="PROSITE" id="PS51192">
    <property type="entry name" value="HELICASE_ATP_BIND_1"/>
    <property type="match status" value="4"/>
</dbReference>
<gene>
    <name evidence="11" type="ORF">CDAUBV1_LOCUS6529</name>
</gene>
<dbReference type="PROSITE" id="PS51195">
    <property type="entry name" value="Q_MOTIF"/>
    <property type="match status" value="3"/>
</dbReference>
<dbReference type="SUPFAM" id="SSF52540">
    <property type="entry name" value="P-loop containing nucleoside triphosphate hydrolases"/>
    <property type="match status" value="5"/>
</dbReference>
<feature type="short sequence motif" description="Q motif" evidence="6">
    <location>
        <begin position="128"/>
        <end position="156"/>
    </location>
</feature>
<dbReference type="SMART" id="SM00487">
    <property type="entry name" value="DEXDc"/>
    <property type="match status" value="4"/>
</dbReference>
<feature type="region of interest" description="Disordered" evidence="7">
    <location>
        <begin position="66"/>
        <end position="112"/>
    </location>
</feature>
<comment type="caution">
    <text evidence="11">The sequence shown here is derived from an EMBL/GenBank/DDBJ whole genome shotgun (WGS) entry which is preliminary data.</text>
</comment>
<dbReference type="CDD" id="cd21931">
    <property type="entry name" value="TD_EMAP-like"/>
    <property type="match status" value="1"/>
</dbReference>
<dbReference type="InterPro" id="IPR014001">
    <property type="entry name" value="Helicase_ATP-bd"/>
</dbReference>
<evidence type="ECO:0000256" key="4">
    <source>
        <dbReference type="ARBA" id="ARBA00022806"/>
    </source>
</evidence>
<dbReference type="PANTHER" id="PTHR47959">
    <property type="entry name" value="ATP-DEPENDENT RNA HELICASE RHLE-RELATED"/>
    <property type="match status" value="1"/>
</dbReference>
<dbReference type="InterPro" id="IPR014014">
    <property type="entry name" value="RNA_helicase_DEAD_Q_motif"/>
</dbReference>
<protein>
    <recommendedName>
        <fullName evidence="1">RNA helicase</fullName>
        <ecNumber evidence="1">3.6.4.13</ecNumber>
    </recommendedName>
</protein>
<keyword evidence="2" id="KW-0547">Nucleotide-binding</keyword>
<evidence type="ECO:0000259" key="10">
    <source>
        <dbReference type="PROSITE" id="PS51195"/>
    </source>
</evidence>
<proteinExistence type="predicted"/>
<dbReference type="EC" id="3.6.4.13" evidence="1"/>
<dbReference type="AlphaFoldDB" id="A0AAV2TAI8"/>
<accession>A0AAV2TAI8</accession>
<dbReference type="Proteomes" id="UP001497525">
    <property type="component" value="Unassembled WGS sequence"/>
</dbReference>
<evidence type="ECO:0000256" key="5">
    <source>
        <dbReference type="ARBA" id="ARBA00022840"/>
    </source>
</evidence>
<dbReference type="Pfam" id="PF00270">
    <property type="entry name" value="DEAD"/>
    <property type="match status" value="4"/>
</dbReference>
<dbReference type="InterPro" id="IPR001650">
    <property type="entry name" value="Helicase_C-like"/>
</dbReference>
<dbReference type="PROSITE" id="PS51194">
    <property type="entry name" value="HELICASE_CTER"/>
    <property type="match status" value="1"/>
</dbReference>
<feature type="domain" description="DEAD-box RNA helicase Q" evidence="10">
    <location>
        <begin position="128"/>
        <end position="156"/>
    </location>
</feature>
<feature type="domain" description="Helicase ATP-binding" evidence="8">
    <location>
        <begin position="382"/>
        <end position="548"/>
    </location>
</feature>
<dbReference type="PANTHER" id="PTHR47959:SF1">
    <property type="entry name" value="ATP-DEPENDENT RNA HELICASE DBPA"/>
    <property type="match status" value="1"/>
</dbReference>
<dbReference type="GO" id="GO:0003676">
    <property type="term" value="F:nucleic acid binding"/>
    <property type="evidence" value="ECO:0007669"/>
    <property type="project" value="InterPro"/>
</dbReference>
<dbReference type="GO" id="GO:0005524">
    <property type="term" value="F:ATP binding"/>
    <property type="evidence" value="ECO:0007669"/>
    <property type="project" value="UniProtKB-KW"/>
</dbReference>
<dbReference type="GO" id="GO:0016787">
    <property type="term" value="F:hydrolase activity"/>
    <property type="evidence" value="ECO:0007669"/>
    <property type="project" value="UniProtKB-KW"/>
</dbReference>
<feature type="domain" description="DEAD-box RNA helicase Q" evidence="10">
    <location>
        <begin position="574"/>
        <end position="602"/>
    </location>
</feature>
<dbReference type="EMBL" id="CAXLJL010000156">
    <property type="protein sequence ID" value="CAL5133262.1"/>
    <property type="molecule type" value="Genomic_DNA"/>
</dbReference>
<evidence type="ECO:0000256" key="6">
    <source>
        <dbReference type="PROSITE-ProRule" id="PRU00552"/>
    </source>
</evidence>
<evidence type="ECO:0000256" key="1">
    <source>
        <dbReference type="ARBA" id="ARBA00012552"/>
    </source>
</evidence>
<evidence type="ECO:0000259" key="9">
    <source>
        <dbReference type="PROSITE" id="PS51194"/>
    </source>
</evidence>
<dbReference type="InterPro" id="IPR050079">
    <property type="entry name" value="DEAD_box_RNA_helicase"/>
</dbReference>
<keyword evidence="5" id="KW-0067">ATP-binding</keyword>
<feature type="domain" description="DEAD-box RNA helicase Q" evidence="10">
    <location>
        <begin position="351"/>
        <end position="379"/>
    </location>
</feature>
<evidence type="ECO:0000313" key="11">
    <source>
        <dbReference type="EMBL" id="CAL5133262.1"/>
    </source>
</evidence>
<feature type="domain" description="Helicase ATP-binding" evidence="8">
    <location>
        <begin position="159"/>
        <end position="329"/>
    </location>
</feature>
<dbReference type="InterPro" id="IPR011545">
    <property type="entry name" value="DEAD/DEAH_box_helicase_dom"/>
</dbReference>